<organism evidence="5 6">
    <name type="scientific">Paractinoplanes globisporus</name>
    <dbReference type="NCBI Taxonomy" id="113565"/>
    <lineage>
        <taxon>Bacteria</taxon>
        <taxon>Bacillati</taxon>
        <taxon>Actinomycetota</taxon>
        <taxon>Actinomycetes</taxon>
        <taxon>Micromonosporales</taxon>
        <taxon>Micromonosporaceae</taxon>
        <taxon>Paractinoplanes</taxon>
    </lineage>
</organism>
<evidence type="ECO:0000259" key="4">
    <source>
        <dbReference type="PROSITE" id="PS50995"/>
    </source>
</evidence>
<dbReference type="PROSITE" id="PS01117">
    <property type="entry name" value="HTH_MARR_1"/>
    <property type="match status" value="1"/>
</dbReference>
<dbReference type="RefSeq" id="WP_020510438.1">
    <property type="nucleotide sequence ID" value="NZ_JBIAZU010000002.1"/>
</dbReference>
<keyword evidence="1" id="KW-0805">Transcription regulation</keyword>
<dbReference type="PANTHER" id="PTHR33164:SF99">
    <property type="entry name" value="MARR FAMILY REGULATORY PROTEIN"/>
    <property type="match status" value="1"/>
</dbReference>
<dbReference type="InterPro" id="IPR036390">
    <property type="entry name" value="WH_DNA-bd_sf"/>
</dbReference>
<dbReference type="Gene3D" id="1.10.10.10">
    <property type="entry name" value="Winged helix-like DNA-binding domain superfamily/Winged helix DNA-binding domain"/>
    <property type="match status" value="1"/>
</dbReference>
<gene>
    <name evidence="5" type="ORF">ACFY35_14090</name>
</gene>
<dbReference type="SMART" id="SM00347">
    <property type="entry name" value="HTH_MARR"/>
    <property type="match status" value="1"/>
</dbReference>
<comment type="caution">
    <text evidence="5">The sequence shown here is derived from an EMBL/GenBank/DDBJ whole genome shotgun (WGS) entry which is preliminary data.</text>
</comment>
<dbReference type="InterPro" id="IPR000835">
    <property type="entry name" value="HTH_MarR-typ"/>
</dbReference>
<reference evidence="5 6" key="1">
    <citation type="submission" date="2024-10" db="EMBL/GenBank/DDBJ databases">
        <title>The Natural Products Discovery Center: Release of the First 8490 Sequenced Strains for Exploring Actinobacteria Biosynthetic Diversity.</title>
        <authorList>
            <person name="Kalkreuter E."/>
            <person name="Kautsar S.A."/>
            <person name="Yang D."/>
            <person name="Bader C.D."/>
            <person name="Teijaro C.N."/>
            <person name="Fluegel L."/>
            <person name="Davis C.M."/>
            <person name="Simpson J.R."/>
            <person name="Lauterbach L."/>
            <person name="Steele A.D."/>
            <person name="Gui C."/>
            <person name="Meng S."/>
            <person name="Li G."/>
            <person name="Viehrig K."/>
            <person name="Ye F."/>
            <person name="Su P."/>
            <person name="Kiefer A.F."/>
            <person name="Nichols A."/>
            <person name="Cepeda A.J."/>
            <person name="Yan W."/>
            <person name="Fan B."/>
            <person name="Jiang Y."/>
            <person name="Adhikari A."/>
            <person name="Zheng C.-J."/>
            <person name="Schuster L."/>
            <person name="Cowan T.M."/>
            <person name="Smanski M.J."/>
            <person name="Chevrette M.G."/>
            <person name="De Carvalho L.P.S."/>
            <person name="Shen B."/>
        </authorList>
    </citation>
    <scope>NUCLEOTIDE SEQUENCE [LARGE SCALE GENOMIC DNA]</scope>
    <source>
        <strain evidence="5 6">NPDC000087</strain>
    </source>
</reference>
<dbReference type="Pfam" id="PF12802">
    <property type="entry name" value="MarR_2"/>
    <property type="match status" value="1"/>
</dbReference>
<keyword evidence="6" id="KW-1185">Reference proteome</keyword>
<keyword evidence="3" id="KW-0804">Transcription</keyword>
<dbReference type="PRINTS" id="PR00598">
    <property type="entry name" value="HTHMARR"/>
</dbReference>
<keyword evidence="2" id="KW-0238">DNA-binding</keyword>
<evidence type="ECO:0000313" key="6">
    <source>
        <dbReference type="Proteomes" id="UP001602245"/>
    </source>
</evidence>
<dbReference type="PROSITE" id="PS50995">
    <property type="entry name" value="HTH_MARR_2"/>
    <property type="match status" value="1"/>
</dbReference>
<accession>A0ABW6WCD3</accession>
<sequence>MRRSTRQERDPDLGILAVRLATRVQRELYARASEHGFTDARPRHGAVLAFLDAEGTRQGELGRLAGRNKQTMGAIVDELERLGYVRRETDPADRRAKLIVPTERGRSFMALADGLIAQIERNLADALGPEAYRDFRAALRRGVASLPAAAEAEAYPAERFSSKL</sequence>
<dbReference type="EMBL" id="JBIAZU010000002">
    <property type="protein sequence ID" value="MFF5290571.1"/>
    <property type="molecule type" value="Genomic_DNA"/>
</dbReference>
<dbReference type="InterPro" id="IPR039422">
    <property type="entry name" value="MarR/SlyA-like"/>
</dbReference>
<dbReference type="PANTHER" id="PTHR33164">
    <property type="entry name" value="TRANSCRIPTIONAL REGULATOR, MARR FAMILY"/>
    <property type="match status" value="1"/>
</dbReference>
<dbReference type="Proteomes" id="UP001602245">
    <property type="component" value="Unassembled WGS sequence"/>
</dbReference>
<name>A0ABW6WCD3_9ACTN</name>
<evidence type="ECO:0000313" key="5">
    <source>
        <dbReference type="EMBL" id="MFF5290571.1"/>
    </source>
</evidence>
<evidence type="ECO:0000256" key="2">
    <source>
        <dbReference type="ARBA" id="ARBA00023125"/>
    </source>
</evidence>
<proteinExistence type="predicted"/>
<dbReference type="SUPFAM" id="SSF46785">
    <property type="entry name" value="Winged helix' DNA-binding domain"/>
    <property type="match status" value="1"/>
</dbReference>
<feature type="domain" description="HTH marR-type" evidence="4">
    <location>
        <begin position="1"/>
        <end position="144"/>
    </location>
</feature>
<evidence type="ECO:0000256" key="1">
    <source>
        <dbReference type="ARBA" id="ARBA00023015"/>
    </source>
</evidence>
<evidence type="ECO:0000256" key="3">
    <source>
        <dbReference type="ARBA" id="ARBA00023163"/>
    </source>
</evidence>
<dbReference type="InterPro" id="IPR036388">
    <property type="entry name" value="WH-like_DNA-bd_sf"/>
</dbReference>
<protein>
    <submittedName>
        <fullName evidence="5">MarR family winged helix-turn-helix transcriptional regulator</fullName>
    </submittedName>
</protein>
<dbReference type="InterPro" id="IPR023187">
    <property type="entry name" value="Tscrpt_reg_MarR-type_CS"/>
</dbReference>